<feature type="binding site" evidence="5">
    <location>
        <begin position="275"/>
        <end position="282"/>
    </location>
    <ligand>
        <name>ATP</name>
        <dbReference type="ChEBI" id="CHEBI:30616"/>
    </ligand>
</feature>
<dbReference type="InterPro" id="IPR039904">
    <property type="entry name" value="TRANK1"/>
</dbReference>
<dbReference type="InterPro" id="IPR047187">
    <property type="entry name" value="SF1_C_Upf1"/>
</dbReference>
<feature type="compositionally biased region" description="Polar residues" evidence="6">
    <location>
        <begin position="1545"/>
        <end position="1558"/>
    </location>
</feature>
<evidence type="ECO:0000259" key="7">
    <source>
        <dbReference type="PROSITE" id="PS51198"/>
    </source>
</evidence>
<dbReference type="Gene3D" id="1.10.10.160">
    <property type="match status" value="1"/>
</dbReference>
<dbReference type="InterPro" id="IPR041677">
    <property type="entry name" value="DNA2/NAM7_AAA_11"/>
</dbReference>
<dbReference type="PANTHER" id="PTHR21529">
    <property type="entry name" value="MAMMARY TURMOR VIRUS RECEPTOR HOMOLOG 1, 2 MTVR1, 2"/>
    <property type="match status" value="1"/>
</dbReference>
<dbReference type="InterPro" id="IPR011990">
    <property type="entry name" value="TPR-like_helical_dom_sf"/>
</dbReference>
<keyword evidence="1 5" id="KW-0547">Nucleotide-binding</keyword>
<feature type="domain" description="UvrD-like helicase ATP-binding" evidence="7">
    <location>
        <begin position="254"/>
        <end position="1157"/>
    </location>
</feature>
<dbReference type="Pfam" id="PF20073">
    <property type="entry name" value="DUF6469"/>
    <property type="match status" value="1"/>
</dbReference>
<evidence type="ECO:0000256" key="4">
    <source>
        <dbReference type="ARBA" id="ARBA00022840"/>
    </source>
</evidence>
<evidence type="ECO:0000256" key="5">
    <source>
        <dbReference type="PROSITE-ProRule" id="PRU00560"/>
    </source>
</evidence>
<dbReference type="Gene3D" id="3.40.50.300">
    <property type="entry name" value="P-loop containing nucleotide triphosphate hydrolases"/>
    <property type="match status" value="4"/>
</dbReference>
<dbReference type="OMA" id="TSCLMEN"/>
<protein>
    <recommendedName>
        <fullName evidence="7">UvrD-like helicase ATP-binding domain-containing protein</fullName>
    </recommendedName>
</protein>
<dbReference type="SUPFAM" id="SSF48452">
    <property type="entry name" value="TPR-like"/>
    <property type="match status" value="1"/>
</dbReference>
<reference evidence="8 9" key="1">
    <citation type="journal article" date="2016" name="G3 (Bethesda)">
        <title>First Draft Assembly and Annotation of the Genome of a California Endemic Oak Quercus lobata Nee (Fagaceae).</title>
        <authorList>
            <person name="Sork V.L."/>
            <person name="Fitz-Gibbon S.T."/>
            <person name="Puiu D."/>
            <person name="Crepeau M."/>
            <person name="Gugger P.F."/>
            <person name="Sherman R."/>
            <person name="Stevens K."/>
            <person name="Langley C.H."/>
            <person name="Pellegrini M."/>
            <person name="Salzberg S.L."/>
        </authorList>
    </citation>
    <scope>NUCLEOTIDE SEQUENCE [LARGE SCALE GENOMIC DNA]</scope>
    <source>
        <strain evidence="8 9">cv. SW786</strain>
    </source>
</reference>
<dbReference type="Pfam" id="PF13086">
    <property type="entry name" value="AAA_11"/>
    <property type="match status" value="1"/>
</dbReference>
<keyword evidence="2 5" id="KW-0378">Hydrolase</keyword>
<evidence type="ECO:0000313" key="8">
    <source>
        <dbReference type="EnsemblPlants" id="QL03p041760:mrna"/>
    </source>
</evidence>
<evidence type="ECO:0000256" key="2">
    <source>
        <dbReference type="ARBA" id="ARBA00022801"/>
    </source>
</evidence>
<dbReference type="EMBL" id="LRBV02000003">
    <property type="status" value="NOT_ANNOTATED_CDS"/>
    <property type="molecule type" value="Genomic_DNA"/>
</dbReference>
<evidence type="ECO:0000313" key="9">
    <source>
        <dbReference type="Proteomes" id="UP000594261"/>
    </source>
</evidence>
<name>A0A7N2L7A6_QUELO</name>
<evidence type="ECO:0000256" key="1">
    <source>
        <dbReference type="ARBA" id="ARBA00022741"/>
    </source>
</evidence>
<evidence type="ECO:0000256" key="6">
    <source>
        <dbReference type="SAM" id="MobiDB-lite"/>
    </source>
</evidence>
<sequence>MRAVPNDHGFTEIVLSWSLEQIENKDLFKDQVKNIPQSFESVRQYFGSYVYPLLEETHAQVYSSMEIISTAPFAQVTAFYESEPLGENLYEVQVDYWSNRCSDRSKEPYKTLPGDILILADAKPEHISDLKGIGRSWAFVRVTKIRENDIDDNDDIQEDNDTSTSFKVKALKDIDVDVGKKSFFVVFLTNTTPNKRMWNALHMRENLNIIRKVLCTSSLNEEDCELCSAQSDGSWDEKLAMSITSKLNESQNNAILACLRKMHCNHKLSVELIWGPPGTGKTKTIGTLLFTLLRMGYRTLTCAPTNVAIKEVASHVLKLVKESVKTNIGTDALFCSLGDILLFGNKKRLKVVSDMEIINLDYRVKKLRQCLGPLTGWRHCFTSMIDLLEDCVSQFHIFLDNETDGGEGKCKSFLDFLRKRFLATSSPLKNCLLDFCTHLPKNYILEHNFQNIFSLIDLLKSFETLLFKDDVESEALEELFSHSEVGQDIPFPLYVRRKECLSLLKELQGSFNELDLPSSMNKWSIMDFCFKSASLIFCTASSSYMLHSVEMDPLNILIIDEAAQLKECESTIPLQLPGLRHAILVGDEHQLPAMITSNISKEVGFGRSLFERLSSLGCTKHLLSIQYRMHPSISFFPNENFYENQILDAPNVKGKSYEKQYLPGPMFGPYSFISVTDGREENDDSECSWRNMVEVSIVMKILKNLYKAWVGTGSKQNYHIGVISPYAAQVVAIQERLKFDALDGFTVKVKSVDGIQGGEEDLIIISTVRSNTHASIGFTSNLQRTNVALTRARHCLWILGNDRTLVNSGSVWKTLVRDAKKRQCFFYADQDKDLAKAILDVKKEFEQFDDLLNHESILFRSASFSYGGNSSKGSSLIDMDDFDDASQFKDIPDSFVDVPPLSYPFVITFHKFLIMLDGTVGNSYFERFHEARKLSNGPISSSSVSLQSFIRMKEVNYERFSTAYWPRFNTQLTKKLDSSRVFTEIISHIKGGPQAAEVGDGKLSREDYVLLSEGRDSRLCRREREIIYEIFQNYEKMKKQNGEFDLSDLVIDLHRRLRVERYKGDEMHFVYVDEVQDLTLSQIALFKYICKNVEEGFVFSGDTAQTIAKGIDFRFQDIRSLFYNKFVLESKSSGQDGRKEKGIISEIFHLSQNFRTHDGVLKLSQSVIELIYHFFPLSVDILPPETSLIYGEAPILLESGNKENAIITIFGNSGNGRGSIVGFGAEQVILVRDDFARKEITNHVGNQALVLTIVECKGLEFQDVLLYNFFGSSSLKNEWRLIYKYMEEQDLLDPTLPISFPSFNKAKHNVLCSELKQLYVAITRTRQRLWISENSEDLCKPMFDYWKKKCLVQVRQLDDSLAQAMQVSSSPEEWKSRGIKLYLERKFEFAITCFERAGDIYWQRRSKAEGLRENADHMCGSNLEKANVMLRQAAEIFETIGKADSAAQCFSDLGEYERAGDFQVSSKHQLRIIVHVYKDLVIKSSLVLDSMDLKLCIVMLVGTVEIATWNGVGVSTHPLDPTHPPKLTRTDPPTIDPRAPMVGSKFQTPKTDSNNSLL</sequence>
<dbReference type="Pfam" id="PF00580">
    <property type="entry name" value="UvrD-helicase"/>
    <property type="match status" value="1"/>
</dbReference>
<dbReference type="InterPro" id="IPR014016">
    <property type="entry name" value="UvrD-like_ATP-bd"/>
</dbReference>
<accession>A0A7N2L7A6</accession>
<dbReference type="GO" id="GO:0016787">
    <property type="term" value="F:hydrolase activity"/>
    <property type="evidence" value="ECO:0007669"/>
    <property type="project" value="UniProtKB-UniRule"/>
</dbReference>
<dbReference type="Proteomes" id="UP000594261">
    <property type="component" value="Chromosome 3"/>
</dbReference>
<dbReference type="CDD" id="cd18808">
    <property type="entry name" value="SF1_C_Upf1"/>
    <property type="match status" value="1"/>
</dbReference>
<keyword evidence="9" id="KW-1185">Reference proteome</keyword>
<dbReference type="GO" id="GO:0005524">
    <property type="term" value="F:ATP binding"/>
    <property type="evidence" value="ECO:0007669"/>
    <property type="project" value="UniProtKB-UniRule"/>
</dbReference>
<dbReference type="InterPro" id="IPR027417">
    <property type="entry name" value="P-loop_NTPase"/>
</dbReference>
<dbReference type="InterPro" id="IPR013986">
    <property type="entry name" value="DExx_box_DNA_helicase_dom_sf"/>
</dbReference>
<keyword evidence="4 5" id="KW-0067">ATP-binding</keyword>
<dbReference type="InterPro" id="IPR041679">
    <property type="entry name" value="DNA2/NAM7-like_C"/>
</dbReference>
<dbReference type="InParanoid" id="A0A7N2L7A6"/>
<reference evidence="8" key="2">
    <citation type="submission" date="2021-01" db="UniProtKB">
        <authorList>
            <consortium name="EnsemblPlants"/>
        </authorList>
    </citation>
    <scope>IDENTIFICATION</scope>
</reference>
<dbReference type="PANTHER" id="PTHR21529:SF4">
    <property type="entry name" value="TPR AND ANKYRIN REPEAT-CONTAINING PROTEIN 1"/>
    <property type="match status" value="1"/>
</dbReference>
<dbReference type="GO" id="GO:0004386">
    <property type="term" value="F:helicase activity"/>
    <property type="evidence" value="ECO:0007669"/>
    <property type="project" value="UniProtKB-UniRule"/>
</dbReference>
<dbReference type="InterPro" id="IPR045529">
    <property type="entry name" value="DUF6469"/>
</dbReference>
<keyword evidence="3 5" id="KW-0347">Helicase</keyword>
<proteinExistence type="predicted"/>
<dbReference type="FunFam" id="3.40.50.300:FF:000326">
    <property type="entry name" value="P-loop containing nucleoside triphosphate hydrolase"/>
    <property type="match status" value="1"/>
</dbReference>
<feature type="region of interest" description="Disordered" evidence="6">
    <location>
        <begin position="1514"/>
        <end position="1558"/>
    </location>
</feature>
<dbReference type="PROSITE" id="PS51198">
    <property type="entry name" value="UVRD_HELICASE_ATP_BIND"/>
    <property type="match status" value="1"/>
</dbReference>
<dbReference type="GO" id="GO:0005694">
    <property type="term" value="C:chromosome"/>
    <property type="evidence" value="ECO:0007669"/>
    <property type="project" value="UniProtKB-ARBA"/>
</dbReference>
<evidence type="ECO:0000256" key="3">
    <source>
        <dbReference type="ARBA" id="ARBA00022806"/>
    </source>
</evidence>
<dbReference type="SUPFAM" id="SSF52540">
    <property type="entry name" value="P-loop containing nucleoside triphosphate hydrolases"/>
    <property type="match status" value="2"/>
</dbReference>
<organism evidence="8 9">
    <name type="scientific">Quercus lobata</name>
    <name type="common">Valley oak</name>
    <dbReference type="NCBI Taxonomy" id="97700"/>
    <lineage>
        <taxon>Eukaryota</taxon>
        <taxon>Viridiplantae</taxon>
        <taxon>Streptophyta</taxon>
        <taxon>Embryophyta</taxon>
        <taxon>Tracheophyta</taxon>
        <taxon>Spermatophyta</taxon>
        <taxon>Magnoliopsida</taxon>
        <taxon>eudicotyledons</taxon>
        <taxon>Gunneridae</taxon>
        <taxon>Pentapetalae</taxon>
        <taxon>rosids</taxon>
        <taxon>fabids</taxon>
        <taxon>Fagales</taxon>
        <taxon>Fagaceae</taxon>
        <taxon>Quercus</taxon>
    </lineage>
</organism>
<dbReference type="Pfam" id="PF13087">
    <property type="entry name" value="AAA_12"/>
    <property type="match status" value="1"/>
</dbReference>
<dbReference type="Gramene" id="QL03p041760:mrna">
    <property type="protein sequence ID" value="QL03p041760:mrna"/>
    <property type="gene ID" value="QL03p041760"/>
</dbReference>
<dbReference type="EnsemblPlants" id="QL03p041760:mrna">
    <property type="protein sequence ID" value="QL03p041760:mrna"/>
    <property type="gene ID" value="QL03p041760"/>
</dbReference>